<dbReference type="InterPro" id="IPR018520">
    <property type="entry name" value="UPP_synth-like_CS"/>
</dbReference>
<feature type="binding site" evidence="2">
    <location>
        <begin position="64"/>
        <end position="66"/>
    </location>
    <ligand>
        <name>substrate</name>
    </ligand>
</feature>
<comment type="similarity">
    <text evidence="2">Belongs to the UPP synthase family.</text>
</comment>
<dbReference type="InterPro" id="IPR036424">
    <property type="entry name" value="UPP_synth-like_sf"/>
</dbReference>
<dbReference type="GO" id="GO:0016094">
    <property type="term" value="P:polyprenol biosynthetic process"/>
    <property type="evidence" value="ECO:0007669"/>
    <property type="project" value="TreeGrafter"/>
</dbReference>
<dbReference type="Pfam" id="PF01255">
    <property type="entry name" value="Prenyltransf"/>
    <property type="match status" value="1"/>
</dbReference>
<gene>
    <name evidence="3" type="ORF">HP555_07730</name>
</gene>
<comment type="function">
    <text evidence="2">Catalyzes the condensation of isopentenyl diphosphate (IPP) with allylic pyrophosphates generating different type of terpenoids.</text>
</comment>
<keyword evidence="2" id="KW-0479">Metal-binding</keyword>
<evidence type="ECO:0000256" key="1">
    <source>
        <dbReference type="ARBA" id="ARBA00022679"/>
    </source>
</evidence>
<dbReference type="GO" id="GO:0000287">
    <property type="term" value="F:magnesium ion binding"/>
    <property type="evidence" value="ECO:0007669"/>
    <property type="project" value="UniProtKB-UniRule"/>
</dbReference>
<keyword evidence="1 2" id="KW-0808">Transferase</keyword>
<comment type="cofactor">
    <cofactor evidence="2">
        <name>Mg(2+)</name>
        <dbReference type="ChEBI" id="CHEBI:18420"/>
    </cofactor>
    <text evidence="2">Binds 2 magnesium ions per subunit.</text>
</comment>
<dbReference type="PANTHER" id="PTHR10291:SF0">
    <property type="entry name" value="DEHYDRODOLICHYL DIPHOSPHATE SYNTHASE 2"/>
    <property type="match status" value="1"/>
</dbReference>
<feature type="active site" evidence="2">
    <location>
        <position position="19"/>
    </location>
</feature>
<sequence length="246" mass="28122">MVATDLPISIPRHVAIIMDGNGRWAEERHRPRLFGHKAGVDSVREIVETAREIGISVLTLYAFSTENWNRPHNEVKGLMALLRNYLQAELRTMLQNDIQLRCLGEQEQLPDDVGHILQQTITETSVCQGMILNLALSYGGRNELVHAVQSIVQKCQEGLLDRHTVSESTINDHLFTAGLPDPDLLIRTGGEHRLSNFLLWQASYTELYFTDTRWPDFKRKEFLQALQVFHHRQRRYGRTGAQVAGE</sequence>
<dbReference type="InterPro" id="IPR001441">
    <property type="entry name" value="UPP_synth-like"/>
</dbReference>
<feature type="binding site" evidence="2">
    <location>
        <position position="24"/>
    </location>
    <ligand>
        <name>substrate</name>
    </ligand>
</feature>
<dbReference type="NCBIfam" id="NF011405">
    <property type="entry name" value="PRK14830.1"/>
    <property type="match status" value="1"/>
</dbReference>
<dbReference type="NCBIfam" id="TIGR00055">
    <property type="entry name" value="uppS"/>
    <property type="match status" value="1"/>
</dbReference>
<dbReference type="EMBL" id="CP054140">
    <property type="protein sequence ID" value="QQG65757.1"/>
    <property type="molecule type" value="Genomic_DNA"/>
</dbReference>
<evidence type="ECO:0000313" key="3">
    <source>
        <dbReference type="EMBL" id="QQG65757.1"/>
    </source>
</evidence>
<feature type="binding site" evidence="2">
    <location>
        <position position="68"/>
    </location>
    <ligand>
        <name>substrate</name>
    </ligand>
</feature>
<organism evidence="3 4">
    <name type="scientific">Desulfobulbus oligotrophicus</name>
    <dbReference type="NCBI Taxonomy" id="1909699"/>
    <lineage>
        <taxon>Bacteria</taxon>
        <taxon>Pseudomonadati</taxon>
        <taxon>Thermodesulfobacteriota</taxon>
        <taxon>Desulfobulbia</taxon>
        <taxon>Desulfobulbales</taxon>
        <taxon>Desulfobulbaceae</taxon>
        <taxon>Desulfobulbus</taxon>
    </lineage>
</organism>
<evidence type="ECO:0000256" key="2">
    <source>
        <dbReference type="HAMAP-Rule" id="MF_01139"/>
    </source>
</evidence>
<feature type="binding site" evidence="2">
    <location>
        <position position="19"/>
    </location>
    <ligand>
        <name>Mg(2+)</name>
        <dbReference type="ChEBI" id="CHEBI:18420"/>
    </ligand>
</feature>
<dbReference type="KEGG" id="dog:HP555_07730"/>
<name>A0A7T5VD85_9BACT</name>
<dbReference type="EC" id="2.5.1.-" evidence="2"/>
<feature type="binding site" evidence="2">
    <location>
        <position position="70"/>
    </location>
    <ligand>
        <name>substrate</name>
    </ligand>
</feature>
<dbReference type="AlphaFoldDB" id="A0A7T5VD85"/>
<dbReference type="HAMAP" id="MF_01139">
    <property type="entry name" value="ISPT"/>
    <property type="match status" value="1"/>
</dbReference>
<feature type="binding site" evidence="2">
    <location>
        <begin position="20"/>
        <end position="23"/>
    </location>
    <ligand>
        <name>substrate</name>
    </ligand>
</feature>
<feature type="binding site" evidence="2">
    <location>
        <begin position="193"/>
        <end position="195"/>
    </location>
    <ligand>
        <name>substrate</name>
    </ligand>
</feature>
<evidence type="ECO:0000313" key="4">
    <source>
        <dbReference type="Proteomes" id="UP000596092"/>
    </source>
</evidence>
<dbReference type="Gene3D" id="3.40.1180.10">
    <property type="entry name" value="Decaprenyl diphosphate synthase-like"/>
    <property type="match status" value="1"/>
</dbReference>
<dbReference type="SUPFAM" id="SSF64005">
    <property type="entry name" value="Undecaprenyl diphosphate synthase"/>
    <property type="match status" value="1"/>
</dbReference>
<dbReference type="FunFam" id="3.40.1180.10:FF:000001">
    <property type="entry name" value="(2E,6E)-farnesyl-diphosphate-specific ditrans,polycis-undecaprenyl-diphosphate synthase"/>
    <property type="match status" value="1"/>
</dbReference>
<dbReference type="Proteomes" id="UP000596092">
    <property type="component" value="Chromosome"/>
</dbReference>
<reference evidence="3 4" key="1">
    <citation type="submission" date="2020-05" db="EMBL/GenBank/DDBJ databases">
        <title>Complete genome of Desulfobulbus oligotrophicus.</title>
        <authorList>
            <person name="Podar M."/>
        </authorList>
    </citation>
    <scope>NUCLEOTIDE SEQUENCE [LARGE SCALE GENOMIC DNA]</scope>
    <source>
        <strain evidence="3 4">Prop6</strain>
    </source>
</reference>
<protein>
    <recommendedName>
        <fullName evidence="2">Isoprenyl transferase</fullName>
        <ecNumber evidence="2">2.5.1.-</ecNumber>
    </recommendedName>
</protein>
<feature type="binding site" evidence="2">
    <location>
        <position position="187"/>
    </location>
    <ligand>
        <name>substrate</name>
    </ligand>
</feature>
<accession>A0A7T5VD85</accession>
<feature type="binding site" evidence="2">
    <location>
        <position position="206"/>
    </location>
    <ligand>
        <name>Mg(2+)</name>
        <dbReference type="ChEBI" id="CHEBI:18420"/>
    </ligand>
</feature>
<comment type="subunit">
    <text evidence="2">Homodimer.</text>
</comment>
<keyword evidence="2" id="KW-0460">Magnesium</keyword>
<dbReference type="PANTHER" id="PTHR10291">
    <property type="entry name" value="DEHYDRODOLICHYL DIPHOSPHATE SYNTHASE FAMILY MEMBER"/>
    <property type="match status" value="1"/>
</dbReference>
<proteinExistence type="inferred from homology"/>
<feature type="active site" description="Proton acceptor" evidence="2">
    <location>
        <position position="67"/>
    </location>
</feature>
<feature type="binding site" evidence="2">
    <location>
        <position position="36"/>
    </location>
    <ligand>
        <name>substrate</name>
    </ligand>
</feature>
<keyword evidence="4" id="KW-1185">Reference proteome</keyword>
<dbReference type="GO" id="GO:0045547">
    <property type="term" value="F:ditrans,polycis-polyprenyl diphosphate synthase [(2E,6E)-farnesyl diphosphate specific] activity"/>
    <property type="evidence" value="ECO:0007669"/>
    <property type="project" value="TreeGrafter"/>
</dbReference>
<dbReference type="PROSITE" id="PS01066">
    <property type="entry name" value="UPP_SYNTHASE"/>
    <property type="match status" value="1"/>
</dbReference>
<dbReference type="CDD" id="cd00475">
    <property type="entry name" value="Cis_IPPS"/>
    <property type="match status" value="1"/>
</dbReference>
<feature type="binding site" evidence="2">
    <location>
        <position position="32"/>
    </location>
    <ligand>
        <name>substrate</name>
    </ligand>
</feature>